<evidence type="ECO:0000313" key="1">
    <source>
        <dbReference type="EMBL" id="BBH23745.1"/>
    </source>
</evidence>
<dbReference type="OrthoDB" id="2617446at2"/>
<keyword evidence="2" id="KW-1185">Reference proteome</keyword>
<name>A0A3G9J630_9BACL</name>
<dbReference type="KEGG" id="pbk:Back11_50900"/>
<organism evidence="1 2">
    <name type="scientific">Paenibacillus baekrokdamisoli</name>
    <dbReference type="NCBI Taxonomy" id="1712516"/>
    <lineage>
        <taxon>Bacteria</taxon>
        <taxon>Bacillati</taxon>
        <taxon>Bacillota</taxon>
        <taxon>Bacilli</taxon>
        <taxon>Bacillales</taxon>
        <taxon>Paenibacillaceae</taxon>
        <taxon>Paenibacillus</taxon>
    </lineage>
</organism>
<protein>
    <submittedName>
        <fullName evidence="1">Uncharacterized protein</fullName>
    </submittedName>
</protein>
<proteinExistence type="predicted"/>
<dbReference type="AlphaFoldDB" id="A0A3G9J630"/>
<dbReference type="EMBL" id="AP019308">
    <property type="protein sequence ID" value="BBH23745.1"/>
    <property type="molecule type" value="Genomic_DNA"/>
</dbReference>
<sequence>MFKSTIYIILVSVMMCTACSASKNELTLAQQSFVRWHAEENMLEVYAVAVNQTKADISFEASIVLLNPNLRDAVGFDTVEIKEDDRNGKPPFHLKSYNETVFKQTFKTNRTLTREMLSNGVGIKISTQEKSYTLPIKYGERGKE</sequence>
<dbReference type="RefSeq" id="WP_125663456.1">
    <property type="nucleotide sequence ID" value="NZ_AP019308.1"/>
</dbReference>
<accession>A0A3G9J630</accession>
<dbReference type="Proteomes" id="UP000275368">
    <property type="component" value="Chromosome"/>
</dbReference>
<evidence type="ECO:0000313" key="2">
    <source>
        <dbReference type="Proteomes" id="UP000275368"/>
    </source>
</evidence>
<reference evidence="1 2" key="1">
    <citation type="submission" date="2018-11" db="EMBL/GenBank/DDBJ databases">
        <title>Complete genome sequence of Paenibacillus baekrokdamisoli strain KCTC 33723.</title>
        <authorList>
            <person name="Kang S.W."/>
            <person name="Lee K.C."/>
            <person name="Kim K.K."/>
            <person name="Kim J.S."/>
            <person name="Kim D.S."/>
            <person name="Ko S.H."/>
            <person name="Yang S.H."/>
            <person name="Lee J.S."/>
        </authorList>
    </citation>
    <scope>NUCLEOTIDE SEQUENCE [LARGE SCALE GENOMIC DNA]</scope>
    <source>
        <strain evidence="1 2">KCTC 33723</strain>
    </source>
</reference>
<gene>
    <name evidence="1" type="ORF">Back11_50900</name>
</gene>